<protein>
    <recommendedName>
        <fullName evidence="4">DUF3667 domain-containing protein</fullName>
    </recommendedName>
</protein>
<dbReference type="RefSeq" id="WP_338225168.1">
    <property type="nucleotide sequence ID" value="NZ_BTPD01000010.1"/>
</dbReference>
<sequence>MEPLKIWEVEETVITKEKKIRRFTFRNLLQSFLDIFELDQGIVYTVIGLFKFPGKIIREYLDMDRLTITNPLRYFFFVVGLSAFLTIKYDFWIKQNMALNGAESASLSQEQQAFNQQFSEVYQSVFIDYLSLWFAVAVFFVAFFSFLFYKKSGFTYWEQFIANLFIFNQMTLIFIPFILVSELFDNMSLYLIYLLLGYIYAIWAYRDLFGQGWGISIVKGLLVQILGSILFFGAFTIGLTLVLVSKM</sequence>
<gene>
    <name evidence="2" type="ORF">Aconfl_31090</name>
</gene>
<accession>A0ABQ6PS52</accession>
<keyword evidence="3" id="KW-1185">Reference proteome</keyword>
<dbReference type="Pfam" id="PF12412">
    <property type="entry name" value="DUF3667"/>
    <property type="match status" value="1"/>
</dbReference>
<evidence type="ECO:0000313" key="2">
    <source>
        <dbReference type="EMBL" id="GMQ30466.1"/>
    </source>
</evidence>
<evidence type="ECO:0008006" key="4">
    <source>
        <dbReference type="Google" id="ProtNLM"/>
    </source>
</evidence>
<comment type="caution">
    <text evidence="2">The sequence shown here is derived from an EMBL/GenBank/DDBJ whole genome shotgun (WGS) entry which is preliminary data.</text>
</comment>
<feature type="transmembrane region" description="Helical" evidence="1">
    <location>
        <begin position="187"/>
        <end position="205"/>
    </location>
</feature>
<feature type="transmembrane region" description="Helical" evidence="1">
    <location>
        <begin position="72"/>
        <end position="91"/>
    </location>
</feature>
<feature type="transmembrane region" description="Helical" evidence="1">
    <location>
        <begin position="160"/>
        <end position="180"/>
    </location>
</feature>
<feature type="transmembrane region" description="Helical" evidence="1">
    <location>
        <begin position="225"/>
        <end position="244"/>
    </location>
</feature>
<evidence type="ECO:0000256" key="1">
    <source>
        <dbReference type="SAM" id="Phobius"/>
    </source>
</evidence>
<name>A0ABQ6PS52_9BACT</name>
<proteinExistence type="predicted"/>
<feature type="transmembrane region" description="Helical" evidence="1">
    <location>
        <begin position="28"/>
        <end position="52"/>
    </location>
</feature>
<dbReference type="InterPro" id="IPR022134">
    <property type="entry name" value="DUF3667"/>
</dbReference>
<reference evidence="2 3" key="1">
    <citation type="submission" date="2023-08" db="EMBL/GenBank/DDBJ databases">
        <title>Draft genome sequence of Algoriphagus confluentis.</title>
        <authorList>
            <person name="Takatani N."/>
            <person name="Hosokawa M."/>
            <person name="Sawabe T."/>
        </authorList>
    </citation>
    <scope>NUCLEOTIDE SEQUENCE [LARGE SCALE GENOMIC DNA]</scope>
    <source>
        <strain evidence="2 3">NBRC 111222</strain>
    </source>
</reference>
<keyword evidence="1" id="KW-1133">Transmembrane helix</keyword>
<feature type="transmembrane region" description="Helical" evidence="1">
    <location>
        <begin position="126"/>
        <end position="148"/>
    </location>
</feature>
<keyword evidence="1" id="KW-0472">Membrane</keyword>
<evidence type="ECO:0000313" key="3">
    <source>
        <dbReference type="Proteomes" id="UP001338309"/>
    </source>
</evidence>
<organism evidence="2 3">
    <name type="scientific">Algoriphagus confluentis</name>
    <dbReference type="NCBI Taxonomy" id="1697556"/>
    <lineage>
        <taxon>Bacteria</taxon>
        <taxon>Pseudomonadati</taxon>
        <taxon>Bacteroidota</taxon>
        <taxon>Cytophagia</taxon>
        <taxon>Cytophagales</taxon>
        <taxon>Cyclobacteriaceae</taxon>
        <taxon>Algoriphagus</taxon>
    </lineage>
</organism>
<dbReference type="Proteomes" id="UP001338309">
    <property type="component" value="Unassembled WGS sequence"/>
</dbReference>
<keyword evidence="1" id="KW-0812">Transmembrane</keyword>
<dbReference type="EMBL" id="BTPD01000010">
    <property type="protein sequence ID" value="GMQ30466.1"/>
    <property type="molecule type" value="Genomic_DNA"/>
</dbReference>